<evidence type="ECO:0000256" key="2">
    <source>
        <dbReference type="ARBA" id="ARBA00011738"/>
    </source>
</evidence>
<evidence type="ECO:0000256" key="4">
    <source>
        <dbReference type="ARBA" id="ARBA00022605"/>
    </source>
</evidence>
<evidence type="ECO:0000256" key="6">
    <source>
        <dbReference type="ARBA" id="ARBA00022801"/>
    </source>
</evidence>
<comment type="subunit">
    <text evidence="2">Homodimer.</text>
</comment>
<keyword evidence="4" id="KW-0028">Amino-acid biosynthesis</keyword>
<keyword evidence="10" id="KW-0486">Methionine biosynthesis</keyword>
<dbReference type="InterPro" id="IPR000672">
    <property type="entry name" value="THF_DH/CycHdrlase"/>
</dbReference>
<evidence type="ECO:0000256" key="1">
    <source>
        <dbReference type="ARBA" id="ARBA00004777"/>
    </source>
</evidence>
<dbReference type="GO" id="GO:0005829">
    <property type="term" value="C:cytosol"/>
    <property type="evidence" value="ECO:0007669"/>
    <property type="project" value="TreeGrafter"/>
</dbReference>
<keyword evidence="8 14" id="KW-0560">Oxidoreductase</keyword>
<dbReference type="PRINTS" id="PR00085">
    <property type="entry name" value="THFDHDRGNASE"/>
</dbReference>
<dbReference type="GO" id="GO:0000105">
    <property type="term" value="P:L-histidine biosynthetic process"/>
    <property type="evidence" value="ECO:0007669"/>
    <property type="project" value="UniProtKB-KW"/>
</dbReference>
<dbReference type="Pfam" id="PF00763">
    <property type="entry name" value="THF_DHG_CYH"/>
    <property type="match status" value="1"/>
</dbReference>
<evidence type="ECO:0000256" key="3">
    <source>
        <dbReference type="ARBA" id="ARBA00022563"/>
    </source>
</evidence>
<evidence type="ECO:0000256" key="10">
    <source>
        <dbReference type="ARBA" id="ARBA00023167"/>
    </source>
</evidence>
<feature type="domain" description="Tetrahydrofolate dehydrogenase/cyclohydrolase catalytic" evidence="12">
    <location>
        <begin position="18"/>
        <end position="133"/>
    </location>
</feature>
<dbReference type="InterPro" id="IPR036291">
    <property type="entry name" value="NAD(P)-bd_dom_sf"/>
</dbReference>
<dbReference type="SUPFAM" id="SSF53223">
    <property type="entry name" value="Aminoacid dehydrogenase-like, N-terminal domain"/>
    <property type="match status" value="1"/>
</dbReference>
<evidence type="ECO:0000256" key="8">
    <source>
        <dbReference type="ARBA" id="ARBA00023002"/>
    </source>
</evidence>
<evidence type="ECO:0000256" key="9">
    <source>
        <dbReference type="ARBA" id="ARBA00023102"/>
    </source>
</evidence>
<dbReference type="InterPro" id="IPR020630">
    <property type="entry name" value="THF_DH/CycHdrlase_cat_dom"/>
</dbReference>
<dbReference type="Pfam" id="PF02882">
    <property type="entry name" value="THF_DHG_CYH_C"/>
    <property type="match status" value="1"/>
</dbReference>
<keyword evidence="7" id="KW-0521">NADP</keyword>
<keyword evidence="9" id="KW-0368">Histidine biosynthesis</keyword>
<gene>
    <name evidence="14" type="ORF">AVDCRST_MAG93-6062</name>
</gene>
<dbReference type="AlphaFoldDB" id="A0A6J4LCH9"/>
<dbReference type="Gene3D" id="3.40.50.10860">
    <property type="entry name" value="Leucine Dehydrogenase, chain A, domain 1"/>
    <property type="match status" value="1"/>
</dbReference>
<reference evidence="14" key="1">
    <citation type="submission" date="2020-02" db="EMBL/GenBank/DDBJ databases">
        <authorList>
            <person name="Meier V. D."/>
        </authorList>
    </citation>
    <scope>NUCLEOTIDE SEQUENCE</scope>
    <source>
        <strain evidence="14">AVDCRST_MAG93</strain>
    </source>
</reference>
<evidence type="ECO:0000259" key="12">
    <source>
        <dbReference type="Pfam" id="PF00763"/>
    </source>
</evidence>
<dbReference type="SUPFAM" id="SSF51735">
    <property type="entry name" value="NAD(P)-binding Rossmann-fold domains"/>
    <property type="match status" value="1"/>
</dbReference>
<dbReference type="InterPro" id="IPR046346">
    <property type="entry name" value="Aminoacid_DH-like_N_sf"/>
</dbReference>
<dbReference type="PANTHER" id="PTHR48099">
    <property type="entry name" value="C-1-TETRAHYDROFOLATE SYNTHASE, CYTOPLASMIC-RELATED"/>
    <property type="match status" value="1"/>
</dbReference>
<dbReference type="GO" id="GO:0004477">
    <property type="term" value="F:methenyltetrahydrofolate cyclohydrolase activity"/>
    <property type="evidence" value="ECO:0007669"/>
    <property type="project" value="UniProtKB-EC"/>
</dbReference>
<evidence type="ECO:0000313" key="14">
    <source>
        <dbReference type="EMBL" id="CAA9328028.1"/>
    </source>
</evidence>
<evidence type="ECO:0000259" key="13">
    <source>
        <dbReference type="Pfam" id="PF02882"/>
    </source>
</evidence>
<dbReference type="GO" id="GO:0035999">
    <property type="term" value="P:tetrahydrofolate interconversion"/>
    <property type="evidence" value="ECO:0007669"/>
    <property type="project" value="TreeGrafter"/>
</dbReference>
<dbReference type="GO" id="GO:0006164">
    <property type="term" value="P:purine nucleotide biosynthetic process"/>
    <property type="evidence" value="ECO:0007669"/>
    <property type="project" value="UniProtKB-KW"/>
</dbReference>
<feature type="domain" description="Tetrahydrofolate dehydrogenase/cyclohydrolase NAD(P)-binding" evidence="13">
    <location>
        <begin position="152"/>
        <end position="223"/>
    </location>
</feature>
<evidence type="ECO:0000256" key="7">
    <source>
        <dbReference type="ARBA" id="ARBA00022857"/>
    </source>
</evidence>
<evidence type="ECO:0000256" key="11">
    <source>
        <dbReference type="ARBA" id="ARBA00023268"/>
    </source>
</evidence>
<evidence type="ECO:0000256" key="5">
    <source>
        <dbReference type="ARBA" id="ARBA00022755"/>
    </source>
</evidence>
<keyword evidence="11" id="KW-0511">Multifunctional enzyme</keyword>
<proteinExistence type="predicted"/>
<dbReference type="EC" id="1.5.1.5" evidence="14"/>
<dbReference type="EMBL" id="CADCTR010002037">
    <property type="protein sequence ID" value="CAA9328028.1"/>
    <property type="molecule type" value="Genomic_DNA"/>
</dbReference>
<organism evidence="14">
    <name type="scientific">uncultured Chloroflexia bacterium</name>
    <dbReference type="NCBI Taxonomy" id="1672391"/>
    <lineage>
        <taxon>Bacteria</taxon>
        <taxon>Bacillati</taxon>
        <taxon>Chloroflexota</taxon>
        <taxon>Chloroflexia</taxon>
        <taxon>environmental samples</taxon>
    </lineage>
</organism>
<comment type="pathway">
    <text evidence="1">One-carbon metabolism; tetrahydrofolate interconversion.</text>
</comment>
<dbReference type="EC" id="3.5.4.9" evidence="14"/>
<feature type="non-terminal residue" evidence="14">
    <location>
        <position position="224"/>
    </location>
</feature>
<sequence length="224" mass="24095">MKPGQTEIPQDFTDASLMSGRELARSLRASLREDVVALHSEQRAPGALRILLVGEKQDSVLYVQSLVRWFTSIGLECSLQTLPNDASPQTVQDALRRASDDPAVTGLLVQMPLPAHLDYHDVFDAMAPLKDVEGLHPENIGLLASGKPRFVPSTPLAGMALLDLHEIALEGKHVAILGRSNVVGKPLAQLVLARNATVTLLHSRSRNIPESVRMADVVAAAVGV</sequence>
<name>A0A6J4LCH9_9CHLR</name>
<dbReference type="GO" id="GO:0009086">
    <property type="term" value="P:methionine biosynthetic process"/>
    <property type="evidence" value="ECO:0007669"/>
    <property type="project" value="UniProtKB-KW"/>
</dbReference>
<keyword evidence="5" id="KW-0658">Purine biosynthesis</keyword>
<dbReference type="PANTHER" id="PTHR48099:SF5">
    <property type="entry name" value="C-1-TETRAHYDROFOLATE SYNTHASE, CYTOPLASMIC"/>
    <property type="match status" value="1"/>
</dbReference>
<protein>
    <submittedName>
        <fullName evidence="14">Methenyltetrahydrofolate cyclohydrolase / Methylenetetrahydrofolate dehydrogenase (NADP+)</fullName>
        <ecNumber evidence="14">1.5.1.5</ecNumber>
        <ecNumber evidence="14">3.5.4.9</ecNumber>
    </submittedName>
</protein>
<dbReference type="InterPro" id="IPR020631">
    <property type="entry name" value="THF_DH/CycHdrlase_NAD-bd_dom"/>
</dbReference>
<dbReference type="GO" id="GO:0004488">
    <property type="term" value="F:methylenetetrahydrofolate dehydrogenase (NADP+) activity"/>
    <property type="evidence" value="ECO:0007669"/>
    <property type="project" value="UniProtKB-EC"/>
</dbReference>
<dbReference type="Gene3D" id="3.40.50.720">
    <property type="entry name" value="NAD(P)-binding Rossmann-like Domain"/>
    <property type="match status" value="1"/>
</dbReference>
<accession>A0A6J4LCH9</accession>
<keyword evidence="3" id="KW-0554">One-carbon metabolism</keyword>
<dbReference type="FunFam" id="3.40.50.10860:FF:000005">
    <property type="entry name" value="C-1-tetrahydrofolate synthase, cytoplasmic, putative"/>
    <property type="match status" value="1"/>
</dbReference>
<keyword evidence="6 14" id="KW-0378">Hydrolase</keyword>